<dbReference type="InterPro" id="IPR020568">
    <property type="entry name" value="Ribosomal_Su5_D2-typ_SF"/>
</dbReference>
<dbReference type="InterPro" id="IPR050080">
    <property type="entry name" value="RNase_PH"/>
</dbReference>
<evidence type="ECO:0000256" key="7">
    <source>
        <dbReference type="ARBA" id="ARBA00022884"/>
    </source>
</evidence>
<dbReference type="GO" id="GO:0006364">
    <property type="term" value="P:rRNA processing"/>
    <property type="evidence" value="ECO:0007669"/>
    <property type="project" value="UniProtKB-KW"/>
</dbReference>
<keyword evidence="6" id="KW-0271">Exosome</keyword>
<evidence type="ECO:0000256" key="6">
    <source>
        <dbReference type="ARBA" id="ARBA00022835"/>
    </source>
</evidence>
<keyword evidence="4" id="KW-0963">Cytoplasm</keyword>
<dbReference type="GO" id="GO:0000176">
    <property type="term" value="C:nuclear exosome (RNase complex)"/>
    <property type="evidence" value="ECO:0007669"/>
    <property type="project" value="TreeGrafter"/>
</dbReference>
<dbReference type="AlphaFoldDB" id="A0A5N5QHM6"/>
<feature type="domain" description="Exoribonuclease phosphorolytic" evidence="10">
    <location>
        <begin position="43"/>
        <end position="172"/>
    </location>
</feature>
<dbReference type="GO" id="GO:0000177">
    <property type="term" value="C:cytoplasmic exosome (RNase complex)"/>
    <property type="evidence" value="ECO:0007669"/>
    <property type="project" value="TreeGrafter"/>
</dbReference>
<proteinExistence type="inferred from homology"/>
<evidence type="ECO:0000256" key="8">
    <source>
        <dbReference type="ARBA" id="ARBA00023242"/>
    </source>
</evidence>
<dbReference type="GO" id="GO:0003723">
    <property type="term" value="F:RNA binding"/>
    <property type="evidence" value="ECO:0007669"/>
    <property type="project" value="UniProtKB-KW"/>
</dbReference>
<evidence type="ECO:0000313" key="11">
    <source>
        <dbReference type="EMBL" id="KAB5591230.1"/>
    </source>
</evidence>
<evidence type="ECO:0000313" key="12">
    <source>
        <dbReference type="Proteomes" id="UP000383932"/>
    </source>
</evidence>
<dbReference type="GO" id="GO:0071051">
    <property type="term" value="P:poly(A)-dependent snoRNA 3'-end processing"/>
    <property type="evidence" value="ECO:0007669"/>
    <property type="project" value="TreeGrafter"/>
</dbReference>
<evidence type="ECO:0000256" key="9">
    <source>
        <dbReference type="SAM" id="MobiDB-lite"/>
    </source>
</evidence>
<dbReference type="GO" id="GO:0071028">
    <property type="term" value="P:nuclear mRNA surveillance"/>
    <property type="evidence" value="ECO:0007669"/>
    <property type="project" value="TreeGrafter"/>
</dbReference>
<gene>
    <name evidence="11" type="ORF">CTheo_5312</name>
</gene>
<keyword evidence="12" id="KW-1185">Reference proteome</keyword>
<evidence type="ECO:0000256" key="2">
    <source>
        <dbReference type="ARBA" id="ARBA00004496"/>
    </source>
</evidence>
<dbReference type="GO" id="GO:0034475">
    <property type="term" value="P:U4 snRNA 3'-end processing"/>
    <property type="evidence" value="ECO:0007669"/>
    <property type="project" value="TreeGrafter"/>
</dbReference>
<accession>A0A5N5QHM6</accession>
<dbReference type="SUPFAM" id="SSF55666">
    <property type="entry name" value="Ribonuclease PH domain 2-like"/>
    <property type="match status" value="1"/>
</dbReference>
<name>A0A5N5QHM6_9AGAM</name>
<comment type="caution">
    <text evidence="11">The sequence shown here is derived from an EMBL/GenBank/DDBJ whole genome shotgun (WGS) entry which is preliminary data.</text>
</comment>
<protein>
    <submittedName>
        <fullName evidence="11">mRNA transport regulator 3</fullName>
    </submittedName>
</protein>
<keyword evidence="5" id="KW-0698">rRNA processing</keyword>
<dbReference type="GO" id="GO:0005730">
    <property type="term" value="C:nucleolus"/>
    <property type="evidence" value="ECO:0007669"/>
    <property type="project" value="TreeGrafter"/>
</dbReference>
<evidence type="ECO:0000256" key="4">
    <source>
        <dbReference type="ARBA" id="ARBA00022490"/>
    </source>
</evidence>
<dbReference type="Gene3D" id="3.30.230.70">
    <property type="entry name" value="GHMP Kinase, N-terminal domain"/>
    <property type="match status" value="1"/>
</dbReference>
<dbReference type="PANTHER" id="PTHR11953:SF2">
    <property type="entry name" value="EXOSOME COMPLEX COMPONENT MTR3"/>
    <property type="match status" value="1"/>
</dbReference>
<comment type="subcellular location">
    <subcellularLocation>
        <location evidence="2">Cytoplasm</location>
    </subcellularLocation>
    <subcellularLocation>
        <location evidence="1">Nucleus</location>
    </subcellularLocation>
</comment>
<dbReference type="Proteomes" id="UP000383932">
    <property type="component" value="Unassembled WGS sequence"/>
</dbReference>
<dbReference type="CDD" id="cd11371">
    <property type="entry name" value="RNase_PH_MTR3"/>
    <property type="match status" value="1"/>
</dbReference>
<comment type="similarity">
    <text evidence="3">Belongs to the RNase PH family.</text>
</comment>
<keyword evidence="8" id="KW-0539">Nucleus</keyword>
<feature type="region of interest" description="Disordered" evidence="9">
    <location>
        <begin position="1"/>
        <end position="26"/>
    </location>
</feature>
<evidence type="ECO:0000256" key="5">
    <source>
        <dbReference type="ARBA" id="ARBA00022552"/>
    </source>
</evidence>
<sequence>MAQHSNFDRRRINGPESSSHPIFEGNETEQTLKSVRISRKNNEIRPIFLQLGLVTQANGSAYIETEKTKIVVAVYGPREIKAGSSYNESGRLRVEVKFSPFSFVRRRAPIRDAESPTLSAQIYQSILPAVRLEHFPKSQIDIHVHILEVDGIESCVGAAATAASAALVDAGIDMFGLAISCTTAVNNSPSSPLEVLRDPDHQEAETARGLVTITCLPALGTITNVVQSGLVRPDEMISCIDICVKQCEDIHFVVAQSLLESAEARNKNYNEP</sequence>
<reference evidence="11 12" key="1">
    <citation type="journal article" date="2019" name="Fungal Biol. Biotechnol.">
        <title>Draft genome sequence of fastidious pathogen Ceratobasidium theobromae, which causes vascular-streak dieback in Theobroma cacao.</title>
        <authorList>
            <person name="Ali S.S."/>
            <person name="Asman A."/>
            <person name="Shao J."/>
            <person name="Firmansyah A.P."/>
            <person name="Susilo A.W."/>
            <person name="Rosmana A."/>
            <person name="McMahon P."/>
            <person name="Junaid M."/>
            <person name="Guest D."/>
            <person name="Kheng T.Y."/>
            <person name="Meinhardt L.W."/>
            <person name="Bailey B.A."/>
        </authorList>
    </citation>
    <scope>NUCLEOTIDE SEQUENCE [LARGE SCALE GENOMIC DNA]</scope>
    <source>
        <strain evidence="11 12">CT2</strain>
    </source>
</reference>
<organism evidence="11 12">
    <name type="scientific">Ceratobasidium theobromae</name>
    <dbReference type="NCBI Taxonomy" id="1582974"/>
    <lineage>
        <taxon>Eukaryota</taxon>
        <taxon>Fungi</taxon>
        <taxon>Dikarya</taxon>
        <taxon>Basidiomycota</taxon>
        <taxon>Agaricomycotina</taxon>
        <taxon>Agaricomycetes</taxon>
        <taxon>Cantharellales</taxon>
        <taxon>Ceratobasidiaceae</taxon>
        <taxon>Ceratobasidium</taxon>
    </lineage>
</organism>
<dbReference type="GO" id="GO:0016075">
    <property type="term" value="P:rRNA catabolic process"/>
    <property type="evidence" value="ECO:0007669"/>
    <property type="project" value="TreeGrafter"/>
</dbReference>
<dbReference type="PANTHER" id="PTHR11953">
    <property type="entry name" value="EXOSOME COMPLEX COMPONENT"/>
    <property type="match status" value="1"/>
</dbReference>
<dbReference type="InterPro" id="IPR001247">
    <property type="entry name" value="ExoRNase_PH_dom1"/>
</dbReference>
<feature type="compositionally biased region" description="Basic and acidic residues" evidence="9">
    <location>
        <begin position="1"/>
        <end position="13"/>
    </location>
</feature>
<dbReference type="EMBL" id="SSOP01000115">
    <property type="protein sequence ID" value="KAB5591230.1"/>
    <property type="molecule type" value="Genomic_DNA"/>
</dbReference>
<evidence type="ECO:0000256" key="3">
    <source>
        <dbReference type="ARBA" id="ARBA00006678"/>
    </source>
</evidence>
<evidence type="ECO:0000259" key="10">
    <source>
        <dbReference type="Pfam" id="PF01138"/>
    </source>
</evidence>
<evidence type="ECO:0000256" key="1">
    <source>
        <dbReference type="ARBA" id="ARBA00004123"/>
    </source>
</evidence>
<keyword evidence="7" id="KW-0694">RNA-binding</keyword>
<dbReference type="InterPro" id="IPR036345">
    <property type="entry name" value="ExoRNase_PH_dom2_sf"/>
</dbReference>
<dbReference type="SUPFAM" id="SSF54211">
    <property type="entry name" value="Ribosomal protein S5 domain 2-like"/>
    <property type="match status" value="1"/>
</dbReference>
<dbReference type="OrthoDB" id="2504340at2759"/>
<dbReference type="Pfam" id="PF01138">
    <property type="entry name" value="RNase_PH"/>
    <property type="match status" value="1"/>
</dbReference>
<dbReference type="InterPro" id="IPR027408">
    <property type="entry name" value="PNPase/RNase_PH_dom_sf"/>
</dbReference>